<dbReference type="CDD" id="cd11523">
    <property type="entry name" value="NTP-PPase"/>
    <property type="match status" value="1"/>
</dbReference>
<evidence type="ECO:0000313" key="1">
    <source>
        <dbReference type="EMBL" id="WEK05752.1"/>
    </source>
</evidence>
<gene>
    <name evidence="1" type="ORF">P0Y65_05715</name>
</gene>
<evidence type="ECO:0000313" key="2">
    <source>
        <dbReference type="Proteomes" id="UP001217476"/>
    </source>
</evidence>
<sequence>MKTIPVTIEELQAAHIERQEEWCPDQKPDLSFRGNEMAGEVGEACNVIKKLERERQGWRGSRDTVEHLGEELADVVHTAILVAITAGIDLGPLVVKKFNDTSEKNGLGTRLPA</sequence>
<dbReference type="EMBL" id="CP119312">
    <property type="protein sequence ID" value="WEK05752.1"/>
    <property type="molecule type" value="Genomic_DNA"/>
</dbReference>
<organism evidence="1 2">
    <name type="scientific">Candidatus Devosia phytovorans</name>
    <dbReference type="NCBI Taxonomy" id="3121372"/>
    <lineage>
        <taxon>Bacteria</taxon>
        <taxon>Pseudomonadati</taxon>
        <taxon>Pseudomonadota</taxon>
        <taxon>Alphaproteobacteria</taxon>
        <taxon>Hyphomicrobiales</taxon>
        <taxon>Devosiaceae</taxon>
        <taxon>Devosia</taxon>
    </lineage>
</organism>
<name>A0AAJ6B0Z8_9HYPH</name>
<accession>A0AAJ6B0Z8</accession>
<dbReference type="Proteomes" id="UP001217476">
    <property type="component" value="Chromosome"/>
</dbReference>
<proteinExistence type="predicted"/>
<dbReference type="SUPFAM" id="SSF101386">
    <property type="entry name" value="all-alpha NTP pyrophosphatases"/>
    <property type="match status" value="1"/>
</dbReference>
<protein>
    <submittedName>
        <fullName evidence="1">MazG-like family protein</fullName>
    </submittedName>
</protein>
<dbReference type="Gene3D" id="1.10.287.1080">
    <property type="entry name" value="MazG-like"/>
    <property type="match status" value="1"/>
</dbReference>
<dbReference type="AlphaFoldDB" id="A0AAJ6B0Z8"/>
<reference evidence="1" key="1">
    <citation type="submission" date="2023-03" db="EMBL/GenBank/DDBJ databases">
        <title>Andean soil-derived lignocellulolytic bacterial consortium as a source of novel taxa and putative plastic-active enzymes.</title>
        <authorList>
            <person name="Diaz-Garcia L."/>
            <person name="Chuvochina M."/>
            <person name="Feuerriegel G."/>
            <person name="Bunk B."/>
            <person name="Sproer C."/>
            <person name="Streit W.R."/>
            <person name="Rodriguez L.M."/>
            <person name="Overmann J."/>
            <person name="Jimenez D.J."/>
        </authorList>
    </citation>
    <scope>NUCLEOTIDE SEQUENCE</scope>
    <source>
        <strain evidence="1">MAG 4196</strain>
    </source>
</reference>